<keyword evidence="4" id="KW-1185">Reference proteome</keyword>
<reference evidence="3" key="1">
    <citation type="submission" date="2023-02" db="EMBL/GenBank/DDBJ databases">
        <title>Actinomadura rubrobrunea NBRC 14622.</title>
        <authorList>
            <person name="Ichikawa N."/>
            <person name="Sato H."/>
            <person name="Tonouchi N."/>
        </authorList>
    </citation>
    <scope>NUCLEOTIDE SEQUENCE</scope>
    <source>
        <strain evidence="3">NBRC 14622</strain>
    </source>
</reference>
<evidence type="ECO:0000259" key="2">
    <source>
        <dbReference type="Pfam" id="PF12680"/>
    </source>
</evidence>
<dbReference type="EMBL" id="BSRZ01000018">
    <property type="protein sequence ID" value="GLW66958.1"/>
    <property type="molecule type" value="Genomic_DNA"/>
</dbReference>
<sequence>MTAARTAAETGGAVDTNNYEWSSPKERRHVEMVVSLYDEVFNKRDVDAVDKYFTGNFRQHNPLYGAGATGFKGFTREFWLSNFPDLNVNVEVAFAQNDRVLSFCTWTGTQAGTGKPLRVLVADIYRFWDGKMAEHWDVMEYTELAPFGVVRPTMWQPSSPIDRGGTPAQQENVRRLLKYLEEVPIQDLSLAHKYIAEDFQQFDPTVIDEGLEGFKACFAGFRPFAPDLAVAPDNIVAGTDYVGAIWNSYGHYPETGDKFIMPTCDLYRVKDGMFVKHWGLVDYTDIVALLGFNPKKYLKAQRAQKEADPVVGDTT</sequence>
<gene>
    <name evidence="3" type="ORF">Arub01_52020</name>
</gene>
<dbReference type="PANTHER" id="PTHR38436:SF1">
    <property type="entry name" value="ESTER CYCLASE"/>
    <property type="match status" value="1"/>
</dbReference>
<evidence type="ECO:0000313" key="4">
    <source>
        <dbReference type="Proteomes" id="UP001165124"/>
    </source>
</evidence>
<feature type="domain" description="SnoaL-like" evidence="2">
    <location>
        <begin position="181"/>
        <end position="277"/>
    </location>
</feature>
<dbReference type="Pfam" id="PF07366">
    <property type="entry name" value="SnoaL"/>
    <property type="match status" value="1"/>
</dbReference>
<dbReference type="InterPro" id="IPR009959">
    <property type="entry name" value="Cyclase_SnoaL-like"/>
</dbReference>
<feature type="region of interest" description="Disordered" evidence="1">
    <location>
        <begin position="1"/>
        <end position="20"/>
    </location>
</feature>
<comment type="caution">
    <text evidence="3">The sequence shown here is derived from an EMBL/GenBank/DDBJ whole genome shotgun (WGS) entry which is preliminary data.</text>
</comment>
<dbReference type="PANTHER" id="PTHR38436">
    <property type="entry name" value="POLYKETIDE CYCLASE SNOAL-LIKE DOMAIN"/>
    <property type="match status" value="1"/>
</dbReference>
<organism evidence="3 4">
    <name type="scientific">Actinomadura rubrobrunea</name>
    <dbReference type="NCBI Taxonomy" id="115335"/>
    <lineage>
        <taxon>Bacteria</taxon>
        <taxon>Bacillati</taxon>
        <taxon>Actinomycetota</taxon>
        <taxon>Actinomycetes</taxon>
        <taxon>Streptosporangiales</taxon>
        <taxon>Thermomonosporaceae</taxon>
        <taxon>Actinomadura</taxon>
    </lineage>
</organism>
<dbReference type="GO" id="GO:0030638">
    <property type="term" value="P:polyketide metabolic process"/>
    <property type="evidence" value="ECO:0007669"/>
    <property type="project" value="InterPro"/>
</dbReference>
<evidence type="ECO:0000256" key="1">
    <source>
        <dbReference type="SAM" id="MobiDB-lite"/>
    </source>
</evidence>
<dbReference type="SUPFAM" id="SSF54427">
    <property type="entry name" value="NTF2-like"/>
    <property type="match status" value="2"/>
</dbReference>
<dbReference type="RefSeq" id="WP_067908518.1">
    <property type="nucleotide sequence ID" value="NZ_BSRZ01000018.1"/>
</dbReference>
<dbReference type="Gene3D" id="3.10.450.50">
    <property type="match status" value="2"/>
</dbReference>
<dbReference type="InterPro" id="IPR032710">
    <property type="entry name" value="NTF2-like_dom_sf"/>
</dbReference>
<evidence type="ECO:0000313" key="3">
    <source>
        <dbReference type="EMBL" id="GLW66958.1"/>
    </source>
</evidence>
<dbReference type="Pfam" id="PF12680">
    <property type="entry name" value="SnoaL_2"/>
    <property type="match status" value="1"/>
</dbReference>
<feature type="compositionally biased region" description="Low complexity" evidence="1">
    <location>
        <begin position="1"/>
        <end position="13"/>
    </location>
</feature>
<dbReference type="AlphaFoldDB" id="A0A9W6Q1R1"/>
<name>A0A9W6Q1R1_9ACTN</name>
<protein>
    <recommendedName>
        <fullName evidence="2">SnoaL-like domain-containing protein</fullName>
    </recommendedName>
</protein>
<dbReference type="Proteomes" id="UP001165124">
    <property type="component" value="Unassembled WGS sequence"/>
</dbReference>
<proteinExistence type="predicted"/>
<dbReference type="InterPro" id="IPR037401">
    <property type="entry name" value="SnoaL-like"/>
</dbReference>
<accession>A0A9W6Q1R1</accession>